<dbReference type="InParanoid" id="T0Q1K9"/>
<feature type="transmembrane region" description="Helical" evidence="2">
    <location>
        <begin position="101"/>
        <end position="119"/>
    </location>
</feature>
<dbReference type="SUPFAM" id="SSF81324">
    <property type="entry name" value="Voltage-gated potassium channels"/>
    <property type="match status" value="1"/>
</dbReference>
<keyword evidence="2" id="KW-0472">Membrane</keyword>
<gene>
    <name evidence="4" type="ORF">SDRG_13749</name>
</gene>
<name>T0Q1K9_SAPDV</name>
<dbReference type="InterPro" id="IPR015449">
    <property type="entry name" value="K_chnl_Ca-activ_SK"/>
</dbReference>
<dbReference type="STRING" id="1156394.T0Q1K9"/>
<dbReference type="OrthoDB" id="73653at2759"/>
<dbReference type="Proteomes" id="UP000030762">
    <property type="component" value="Unassembled WGS sequence"/>
</dbReference>
<evidence type="ECO:0000313" key="4">
    <source>
        <dbReference type="EMBL" id="EQC28421.1"/>
    </source>
</evidence>
<feature type="region of interest" description="Disordered" evidence="1">
    <location>
        <begin position="1"/>
        <end position="23"/>
    </location>
</feature>
<feature type="transmembrane region" description="Helical" evidence="2">
    <location>
        <begin position="290"/>
        <end position="311"/>
    </location>
</feature>
<dbReference type="OMA" id="PATHCGR"/>
<proteinExistence type="predicted"/>
<feature type="domain" description="Potassium channel" evidence="3">
    <location>
        <begin position="271"/>
        <end position="343"/>
    </location>
</feature>
<keyword evidence="5" id="KW-1185">Reference proteome</keyword>
<keyword evidence="2" id="KW-0812">Transmembrane</keyword>
<reference evidence="4 5" key="1">
    <citation type="submission" date="2012-04" db="EMBL/GenBank/DDBJ databases">
        <title>The Genome Sequence of Saprolegnia declina VS20.</title>
        <authorList>
            <consortium name="The Broad Institute Genome Sequencing Platform"/>
            <person name="Russ C."/>
            <person name="Nusbaum C."/>
            <person name="Tyler B."/>
            <person name="van West P."/>
            <person name="Dieguez-Uribeondo J."/>
            <person name="de Bruijn I."/>
            <person name="Tripathy S."/>
            <person name="Jiang R."/>
            <person name="Young S.K."/>
            <person name="Zeng Q."/>
            <person name="Gargeya S."/>
            <person name="Fitzgerald M."/>
            <person name="Haas B."/>
            <person name="Abouelleil A."/>
            <person name="Alvarado L."/>
            <person name="Arachchi H.M."/>
            <person name="Berlin A."/>
            <person name="Chapman S.B."/>
            <person name="Goldberg J."/>
            <person name="Griggs A."/>
            <person name="Gujja S."/>
            <person name="Hansen M."/>
            <person name="Howarth C."/>
            <person name="Imamovic A."/>
            <person name="Larimer J."/>
            <person name="McCowen C."/>
            <person name="Montmayeur A."/>
            <person name="Murphy C."/>
            <person name="Neiman D."/>
            <person name="Pearson M."/>
            <person name="Priest M."/>
            <person name="Roberts A."/>
            <person name="Saif S."/>
            <person name="Shea T."/>
            <person name="Sisk P."/>
            <person name="Sykes S."/>
            <person name="Wortman J."/>
            <person name="Nusbaum C."/>
            <person name="Birren B."/>
        </authorList>
    </citation>
    <scope>NUCLEOTIDE SEQUENCE [LARGE SCALE GENOMIC DNA]</scope>
    <source>
        <strain evidence="4 5">VS20</strain>
    </source>
</reference>
<dbReference type="RefSeq" id="XP_008618069.1">
    <property type="nucleotide sequence ID" value="XM_008619847.1"/>
</dbReference>
<dbReference type="AlphaFoldDB" id="T0Q1K9"/>
<evidence type="ECO:0000259" key="3">
    <source>
        <dbReference type="Pfam" id="PF07885"/>
    </source>
</evidence>
<dbReference type="Pfam" id="PF07885">
    <property type="entry name" value="Ion_trans_2"/>
    <property type="match status" value="1"/>
</dbReference>
<feature type="transmembrane region" description="Helical" evidence="2">
    <location>
        <begin position="140"/>
        <end position="160"/>
    </location>
</feature>
<protein>
    <recommendedName>
        <fullName evidence="3">Potassium channel domain-containing protein</fullName>
    </recommendedName>
</protein>
<dbReference type="GO" id="GO:0016286">
    <property type="term" value="F:small conductance calcium-activated potassium channel activity"/>
    <property type="evidence" value="ECO:0007669"/>
    <property type="project" value="InterPro"/>
</dbReference>
<feature type="transmembrane region" description="Helical" evidence="2">
    <location>
        <begin position="62"/>
        <end position="81"/>
    </location>
</feature>
<dbReference type="InterPro" id="IPR013099">
    <property type="entry name" value="K_chnl_dom"/>
</dbReference>
<dbReference type="GeneID" id="19954476"/>
<dbReference type="VEuPathDB" id="FungiDB:SDRG_13749"/>
<keyword evidence="2" id="KW-1133">Transmembrane helix</keyword>
<feature type="transmembrane region" description="Helical" evidence="2">
    <location>
        <begin position="205"/>
        <end position="222"/>
    </location>
</feature>
<dbReference type="EMBL" id="JH767194">
    <property type="protein sequence ID" value="EQC28421.1"/>
    <property type="molecule type" value="Genomic_DNA"/>
</dbReference>
<dbReference type="Pfam" id="PF03530">
    <property type="entry name" value="SK_channel"/>
    <property type="match status" value="1"/>
</dbReference>
<feature type="transmembrane region" description="Helical" evidence="2">
    <location>
        <begin position="265"/>
        <end position="284"/>
    </location>
</feature>
<accession>T0Q1K9</accession>
<dbReference type="eggNOG" id="KOG3684">
    <property type="taxonomic scope" value="Eukaryota"/>
</dbReference>
<sequence>MAAAVDSRPSPMGRQPSSPTKSSTYMEQLKAPAVLNLFQQNDTIKHLETIHLLKREYRNRQLYEIWSFAIAMVGIVLMLATNEVLMGRQVDMTPAAERIKVATSVTTFVLLLLIVKRYQSHTSIYKMQNILPPRSSMLREYWRVLLLELLICGFHVPPGIHGLVPMMQFRYTLNANSTTGLDTCAHPKNLHVTVVDDGCYLDYTYTYDTFGVLMVLRLYLFGRYMRSSSPLYSQWASFIGTLKNVNTMDPFFHFKAIFNTKPLRLVLPLLFFVTFLTAAILRILEVPAQPYFMNYWTSVWLTIATITSVGYGDYVPATHCGRFFMAFSGILGGLLILSLVQSIFFAALALTENESRVKYIIDQTRWEKARRHAAAGLIQTQFRLARKRRAGQDTTALAFTLYAYMAKVHQFARSEPSLATSFEEEMDHHMQRLLRALDAMRATEDTLTARIHAKTLTLDGVCDQLLTNVVGSS</sequence>
<evidence type="ECO:0000256" key="1">
    <source>
        <dbReference type="SAM" id="MobiDB-lite"/>
    </source>
</evidence>
<evidence type="ECO:0000256" key="2">
    <source>
        <dbReference type="SAM" id="Phobius"/>
    </source>
</evidence>
<dbReference type="PANTHER" id="PTHR10153">
    <property type="entry name" value="SMALL CONDUCTANCE CALCIUM-ACTIVATED POTASSIUM CHANNEL"/>
    <property type="match status" value="1"/>
</dbReference>
<evidence type="ECO:0000313" key="5">
    <source>
        <dbReference type="Proteomes" id="UP000030762"/>
    </source>
</evidence>
<feature type="transmembrane region" description="Helical" evidence="2">
    <location>
        <begin position="323"/>
        <end position="350"/>
    </location>
</feature>
<dbReference type="GO" id="GO:0016020">
    <property type="term" value="C:membrane"/>
    <property type="evidence" value="ECO:0007669"/>
    <property type="project" value="InterPro"/>
</dbReference>
<dbReference type="Gene3D" id="1.10.287.70">
    <property type="match status" value="1"/>
</dbReference>
<organism evidence="4 5">
    <name type="scientific">Saprolegnia diclina (strain VS20)</name>
    <dbReference type="NCBI Taxonomy" id="1156394"/>
    <lineage>
        <taxon>Eukaryota</taxon>
        <taxon>Sar</taxon>
        <taxon>Stramenopiles</taxon>
        <taxon>Oomycota</taxon>
        <taxon>Saprolegniomycetes</taxon>
        <taxon>Saprolegniales</taxon>
        <taxon>Saprolegniaceae</taxon>
        <taxon>Saprolegnia</taxon>
    </lineage>
</organism>